<name>A0A382ML59_9ZZZZ</name>
<evidence type="ECO:0000256" key="5">
    <source>
        <dbReference type="ARBA" id="ARBA00022960"/>
    </source>
</evidence>
<keyword evidence="7" id="KW-0472">Membrane</keyword>
<dbReference type="GO" id="GO:0009252">
    <property type="term" value="P:peptidoglycan biosynthetic process"/>
    <property type="evidence" value="ECO:0007669"/>
    <property type="project" value="UniProtKB-KW"/>
</dbReference>
<dbReference type="InterPro" id="IPR036138">
    <property type="entry name" value="PBP_dimer_sf"/>
</dbReference>
<evidence type="ECO:0000256" key="3">
    <source>
        <dbReference type="ARBA" id="ARBA00022475"/>
    </source>
</evidence>
<dbReference type="Pfam" id="PF03717">
    <property type="entry name" value="PBP_dimer"/>
    <property type="match status" value="1"/>
</dbReference>
<dbReference type="GO" id="GO:0008360">
    <property type="term" value="P:regulation of cell shape"/>
    <property type="evidence" value="ECO:0007669"/>
    <property type="project" value="UniProtKB-KW"/>
</dbReference>
<dbReference type="GO" id="GO:0005886">
    <property type="term" value="C:plasma membrane"/>
    <property type="evidence" value="ECO:0007669"/>
    <property type="project" value="UniProtKB-SubCell"/>
</dbReference>
<evidence type="ECO:0000256" key="1">
    <source>
        <dbReference type="ARBA" id="ARBA00004167"/>
    </source>
</evidence>
<dbReference type="PANTHER" id="PTHR30627">
    <property type="entry name" value="PEPTIDOGLYCAN D,D-TRANSPEPTIDASE"/>
    <property type="match status" value="1"/>
</dbReference>
<keyword evidence="3" id="KW-1003">Cell membrane</keyword>
<dbReference type="GO" id="GO:0008658">
    <property type="term" value="F:penicillin binding"/>
    <property type="evidence" value="ECO:0007669"/>
    <property type="project" value="InterPro"/>
</dbReference>
<dbReference type="EMBL" id="UINC01093986">
    <property type="protein sequence ID" value="SVC48845.1"/>
    <property type="molecule type" value="Genomic_DNA"/>
</dbReference>
<evidence type="ECO:0000256" key="4">
    <source>
        <dbReference type="ARBA" id="ARBA00022692"/>
    </source>
</evidence>
<evidence type="ECO:0000256" key="2">
    <source>
        <dbReference type="ARBA" id="ARBA00004236"/>
    </source>
</evidence>
<dbReference type="GO" id="GO:0071555">
    <property type="term" value="P:cell wall organization"/>
    <property type="evidence" value="ECO:0007669"/>
    <property type="project" value="UniProtKB-KW"/>
</dbReference>
<evidence type="ECO:0000313" key="10">
    <source>
        <dbReference type="EMBL" id="SVC48845.1"/>
    </source>
</evidence>
<keyword evidence="4" id="KW-0812">Transmembrane</keyword>
<sequence length="143" mass="16193">MIFDRNGTPLAENRATYTISVIPIEISEDTIVKLGDLIEQDPADLRDKIRDRSLNRFKPVAVKRDAPFEIVSRVEEHIFELPGVTVDIGPTRLYPLGFLGSHFLGYVAEVNKEQLERLTVKGYLSGDLIGKSGIEKVYEDYLR</sequence>
<dbReference type="PANTHER" id="PTHR30627:SF2">
    <property type="entry name" value="PEPTIDOGLYCAN D,D-TRANSPEPTIDASE MRDA"/>
    <property type="match status" value="1"/>
</dbReference>
<keyword evidence="8" id="KW-0961">Cell wall biogenesis/degradation</keyword>
<dbReference type="InterPro" id="IPR005311">
    <property type="entry name" value="PBP_dimer"/>
</dbReference>
<dbReference type="GO" id="GO:0071972">
    <property type="term" value="F:peptidoglycan L,D-transpeptidase activity"/>
    <property type="evidence" value="ECO:0007669"/>
    <property type="project" value="TreeGrafter"/>
</dbReference>
<dbReference type="SUPFAM" id="SSF56519">
    <property type="entry name" value="Penicillin binding protein dimerisation domain"/>
    <property type="match status" value="1"/>
</dbReference>
<dbReference type="Gene3D" id="3.30.1390.30">
    <property type="entry name" value="Penicillin-binding protein 2a, domain 3"/>
    <property type="match status" value="1"/>
</dbReference>
<organism evidence="10">
    <name type="scientific">marine metagenome</name>
    <dbReference type="NCBI Taxonomy" id="408172"/>
    <lineage>
        <taxon>unclassified sequences</taxon>
        <taxon>metagenomes</taxon>
        <taxon>ecological metagenomes</taxon>
    </lineage>
</organism>
<evidence type="ECO:0000256" key="8">
    <source>
        <dbReference type="ARBA" id="ARBA00023316"/>
    </source>
</evidence>
<protein>
    <recommendedName>
        <fullName evidence="9">Penicillin-binding protein dimerisation domain-containing protein</fullName>
    </recommendedName>
</protein>
<keyword evidence="5" id="KW-0133">Cell shape</keyword>
<reference evidence="10" key="1">
    <citation type="submission" date="2018-05" db="EMBL/GenBank/DDBJ databases">
        <authorList>
            <person name="Lanie J.A."/>
            <person name="Ng W.-L."/>
            <person name="Kazmierczak K.M."/>
            <person name="Andrzejewski T.M."/>
            <person name="Davidsen T.M."/>
            <person name="Wayne K.J."/>
            <person name="Tettelin H."/>
            <person name="Glass J.I."/>
            <person name="Rusch D."/>
            <person name="Podicherti R."/>
            <person name="Tsui H.-C.T."/>
            <person name="Winkler M.E."/>
        </authorList>
    </citation>
    <scope>NUCLEOTIDE SEQUENCE</scope>
</reference>
<evidence type="ECO:0000259" key="9">
    <source>
        <dbReference type="Pfam" id="PF03717"/>
    </source>
</evidence>
<keyword evidence="6" id="KW-0573">Peptidoglycan synthesis</keyword>
<evidence type="ECO:0000256" key="6">
    <source>
        <dbReference type="ARBA" id="ARBA00022984"/>
    </source>
</evidence>
<keyword evidence="7" id="KW-1133">Transmembrane helix</keyword>
<feature type="non-terminal residue" evidence="10">
    <location>
        <position position="143"/>
    </location>
</feature>
<proteinExistence type="predicted"/>
<dbReference type="Gene3D" id="3.90.1310.10">
    <property type="entry name" value="Penicillin-binding protein 2a (Domain 2)"/>
    <property type="match status" value="1"/>
</dbReference>
<gene>
    <name evidence="10" type="ORF">METZ01_LOCUS301699</name>
</gene>
<dbReference type="AlphaFoldDB" id="A0A382ML59"/>
<accession>A0A382ML59</accession>
<dbReference type="InterPro" id="IPR050515">
    <property type="entry name" value="Beta-lactam/transpept"/>
</dbReference>
<evidence type="ECO:0000256" key="7">
    <source>
        <dbReference type="ARBA" id="ARBA00022989"/>
    </source>
</evidence>
<feature type="domain" description="Penicillin-binding protein dimerisation" evidence="9">
    <location>
        <begin position="1"/>
        <end position="143"/>
    </location>
</feature>
<comment type="subcellular location">
    <subcellularLocation>
        <location evidence="2">Cell membrane</location>
    </subcellularLocation>
    <subcellularLocation>
        <location evidence="1">Membrane</location>
        <topology evidence="1">Single-pass membrane protein</topology>
    </subcellularLocation>
</comment>